<dbReference type="EMBL" id="VWXX01000002">
    <property type="protein sequence ID" value="KAA6187482.1"/>
    <property type="molecule type" value="Genomic_DNA"/>
</dbReference>
<comment type="caution">
    <text evidence="1">The sequence shown here is derived from an EMBL/GenBank/DDBJ whole genome shotgun (WGS) entry which is preliminary data.</text>
</comment>
<name>A0A5M8FUJ9_9GAMM</name>
<accession>A0A5M8FUJ9</accession>
<evidence type="ECO:0000313" key="2">
    <source>
        <dbReference type="Proteomes" id="UP000322981"/>
    </source>
</evidence>
<evidence type="ECO:0000313" key="1">
    <source>
        <dbReference type="EMBL" id="KAA6187482.1"/>
    </source>
</evidence>
<organism evidence="1 2">
    <name type="scientific">Thiohalocapsa marina</name>
    <dbReference type="NCBI Taxonomy" id="424902"/>
    <lineage>
        <taxon>Bacteria</taxon>
        <taxon>Pseudomonadati</taxon>
        <taxon>Pseudomonadota</taxon>
        <taxon>Gammaproteobacteria</taxon>
        <taxon>Chromatiales</taxon>
        <taxon>Chromatiaceae</taxon>
        <taxon>Thiohalocapsa</taxon>
    </lineage>
</organism>
<protein>
    <submittedName>
        <fullName evidence="1">Uncharacterized protein</fullName>
    </submittedName>
</protein>
<gene>
    <name evidence="1" type="ORF">F2Q65_01635</name>
</gene>
<dbReference type="OrthoDB" id="5796758at2"/>
<proteinExistence type="predicted"/>
<reference evidence="1 2" key="1">
    <citation type="submission" date="2019-09" db="EMBL/GenBank/DDBJ databases">
        <title>Whole-genome sequence of the purple sulfur bacterium Thiohalocapsa marina DSM 19078.</title>
        <authorList>
            <person name="Kyndt J.A."/>
            <person name="Meyer T.E."/>
        </authorList>
    </citation>
    <scope>NUCLEOTIDE SEQUENCE [LARGE SCALE GENOMIC DNA]</scope>
    <source>
        <strain evidence="1 2">DSM 19078</strain>
    </source>
</reference>
<sequence>MDPEEALRRAVAVIEQAPESASALTLYALANTLEYERAGCLFKLTKLRDLAPVHRPIAYGLMERWTVQGIGDPAWVEARARMERAVRGSG</sequence>
<keyword evidence="2" id="KW-1185">Reference proteome</keyword>
<dbReference type="Proteomes" id="UP000322981">
    <property type="component" value="Unassembled WGS sequence"/>
</dbReference>
<dbReference type="AlphaFoldDB" id="A0A5M8FUJ9"/>